<dbReference type="AlphaFoldDB" id="A0AA35PQB2"/>
<evidence type="ECO:0000313" key="2">
    <source>
        <dbReference type="Proteomes" id="UP001178461"/>
    </source>
</evidence>
<reference evidence="1" key="1">
    <citation type="submission" date="2022-12" db="EMBL/GenBank/DDBJ databases">
        <authorList>
            <person name="Alioto T."/>
            <person name="Alioto T."/>
            <person name="Gomez Garrido J."/>
        </authorList>
    </citation>
    <scope>NUCLEOTIDE SEQUENCE</scope>
</reference>
<proteinExistence type="predicted"/>
<accession>A0AA35PQB2</accession>
<protein>
    <submittedName>
        <fullName evidence="1">Uncharacterized protein</fullName>
    </submittedName>
</protein>
<sequence>MGTASLPSCARFFPLNLAHWVARGGVGSMVLLACCVGESGICTTSLLFVCVTITILCSQSMAAILPLPNSQLLACSYSKAKMEAHLQAEGRTVLAVPEKLPSRFGEQANTTSSLAAWQGLFKDASPNLWAEWVLGASVQEKRVPAVCPPNESGLACVCVYIYICISVAEF</sequence>
<dbReference type="EMBL" id="OX395140">
    <property type="protein sequence ID" value="CAI5794230.1"/>
    <property type="molecule type" value="Genomic_DNA"/>
</dbReference>
<keyword evidence="2" id="KW-1185">Reference proteome</keyword>
<evidence type="ECO:0000313" key="1">
    <source>
        <dbReference type="EMBL" id="CAI5794230.1"/>
    </source>
</evidence>
<gene>
    <name evidence="1" type="ORF">PODLI_1B040247</name>
</gene>
<name>A0AA35PQB2_9SAUR</name>
<dbReference type="Proteomes" id="UP001178461">
    <property type="component" value="Chromosome Z"/>
</dbReference>
<organism evidence="1 2">
    <name type="scientific">Podarcis lilfordi</name>
    <name type="common">Lilford's wall lizard</name>
    <dbReference type="NCBI Taxonomy" id="74358"/>
    <lineage>
        <taxon>Eukaryota</taxon>
        <taxon>Metazoa</taxon>
        <taxon>Chordata</taxon>
        <taxon>Craniata</taxon>
        <taxon>Vertebrata</taxon>
        <taxon>Euteleostomi</taxon>
        <taxon>Lepidosauria</taxon>
        <taxon>Squamata</taxon>
        <taxon>Bifurcata</taxon>
        <taxon>Unidentata</taxon>
        <taxon>Episquamata</taxon>
        <taxon>Laterata</taxon>
        <taxon>Lacertibaenia</taxon>
        <taxon>Lacertidae</taxon>
        <taxon>Podarcis</taxon>
    </lineage>
</organism>